<organism evidence="1 2">
    <name type="scientific">Trichogramma kaykai</name>
    <dbReference type="NCBI Taxonomy" id="54128"/>
    <lineage>
        <taxon>Eukaryota</taxon>
        <taxon>Metazoa</taxon>
        <taxon>Ecdysozoa</taxon>
        <taxon>Arthropoda</taxon>
        <taxon>Hexapoda</taxon>
        <taxon>Insecta</taxon>
        <taxon>Pterygota</taxon>
        <taxon>Neoptera</taxon>
        <taxon>Endopterygota</taxon>
        <taxon>Hymenoptera</taxon>
        <taxon>Apocrita</taxon>
        <taxon>Proctotrupomorpha</taxon>
        <taxon>Chalcidoidea</taxon>
        <taxon>Trichogrammatidae</taxon>
        <taxon>Trichogramma</taxon>
    </lineage>
</organism>
<dbReference type="Proteomes" id="UP001627154">
    <property type="component" value="Unassembled WGS sequence"/>
</dbReference>
<name>A0ABD2WCI5_9HYME</name>
<comment type="caution">
    <text evidence="1">The sequence shown here is derived from an EMBL/GenBank/DDBJ whole genome shotgun (WGS) entry which is preliminary data.</text>
</comment>
<gene>
    <name evidence="1" type="ORF">TKK_014385</name>
</gene>
<dbReference type="EMBL" id="JBJJXI010000116">
    <property type="protein sequence ID" value="KAL3390643.1"/>
    <property type="molecule type" value="Genomic_DNA"/>
</dbReference>
<dbReference type="AlphaFoldDB" id="A0ABD2WCI5"/>
<evidence type="ECO:0000313" key="2">
    <source>
        <dbReference type="Proteomes" id="UP001627154"/>
    </source>
</evidence>
<protein>
    <submittedName>
        <fullName evidence="1">Uncharacterized protein</fullName>
    </submittedName>
</protein>
<proteinExistence type="predicted"/>
<accession>A0ABD2WCI5</accession>
<reference evidence="1 2" key="1">
    <citation type="journal article" date="2024" name="bioRxiv">
        <title>A reference genome for Trichogramma kaykai: A tiny desert-dwelling parasitoid wasp with competing sex-ratio distorters.</title>
        <authorList>
            <person name="Culotta J."/>
            <person name="Lindsey A.R."/>
        </authorList>
    </citation>
    <scope>NUCLEOTIDE SEQUENCE [LARGE SCALE GENOMIC DNA]</scope>
    <source>
        <strain evidence="1 2">KSX58</strain>
    </source>
</reference>
<sequence length="86" mass="9685">MRIYIDVIHVTSRVIDANAIGQLLVRRCCAYTYGRIAAAVDGRYDQFTTDGMCASELAFTERCEQILGGCEGEKVKHPQNFVIRKK</sequence>
<evidence type="ECO:0000313" key="1">
    <source>
        <dbReference type="EMBL" id="KAL3390643.1"/>
    </source>
</evidence>
<keyword evidence="2" id="KW-1185">Reference proteome</keyword>